<protein>
    <submittedName>
        <fullName evidence="2">Membrane protein</fullName>
    </submittedName>
</protein>
<evidence type="ECO:0000313" key="3">
    <source>
        <dbReference type="Proteomes" id="UP000028488"/>
    </source>
</evidence>
<organism evidence="2 3">
    <name type="scientific">Rhodococcus opacus</name>
    <name type="common">Nocardia opaca</name>
    <dbReference type="NCBI Taxonomy" id="37919"/>
    <lineage>
        <taxon>Bacteria</taxon>
        <taxon>Bacillati</taxon>
        <taxon>Actinomycetota</taxon>
        <taxon>Actinomycetes</taxon>
        <taxon>Mycobacteriales</taxon>
        <taxon>Nocardiaceae</taxon>
        <taxon>Rhodococcus</taxon>
    </lineage>
</organism>
<proteinExistence type="predicted"/>
<accession>A0A076EBM6</accession>
<dbReference type="AlphaFoldDB" id="A0A076EBM6"/>
<feature type="chain" id="PRO_5001711472" evidence="1">
    <location>
        <begin position="27"/>
        <end position="128"/>
    </location>
</feature>
<evidence type="ECO:0000256" key="1">
    <source>
        <dbReference type="SAM" id="SignalP"/>
    </source>
</evidence>
<feature type="signal peptide" evidence="1">
    <location>
        <begin position="1"/>
        <end position="26"/>
    </location>
</feature>
<gene>
    <name evidence="2" type="ORF">EP51_03305</name>
</gene>
<dbReference type="Proteomes" id="UP000028488">
    <property type="component" value="Chromosome"/>
</dbReference>
<dbReference type="RefSeq" id="WP_009472745.1">
    <property type="nucleotide sequence ID" value="NZ_CP008947.1"/>
</dbReference>
<dbReference type="EMBL" id="CP008947">
    <property type="protein sequence ID" value="AII03690.1"/>
    <property type="molecule type" value="Genomic_DNA"/>
</dbReference>
<dbReference type="eggNOG" id="ENOG5031EMK">
    <property type="taxonomic scope" value="Bacteria"/>
</dbReference>
<keyword evidence="1" id="KW-0732">Signal</keyword>
<evidence type="ECO:0000313" key="2">
    <source>
        <dbReference type="EMBL" id="AII03690.1"/>
    </source>
</evidence>
<name>A0A076EBM6_RHOOP</name>
<sequence length="128" mass="12568">MNLIKKSAASVLVAATVTLGAGTAHADPVVPNTGTPALAIPGRHEVDKQKALENMLNELGVGWANGGAAGTAIGALMGLGVGCISMFPGSLAGCIIGTPIGAITGAIVGIGQGNPRAQQAIQEYINTP</sequence>
<reference evidence="2 3" key="1">
    <citation type="submission" date="2014-07" db="EMBL/GenBank/DDBJ databases">
        <title>Genome Sequence of Rhodococcus opacus Strain R7, a Biodegrader of Mono- and Polycyclic Aromatic Hydrocarbons.</title>
        <authorList>
            <person name="Di Gennaro P."/>
            <person name="Zampolli J."/>
            <person name="Presti I."/>
            <person name="Cappelletti M."/>
            <person name="D'Ursi P."/>
            <person name="Orro A."/>
            <person name="Mezzelani A."/>
            <person name="Milanesi L."/>
        </authorList>
    </citation>
    <scope>NUCLEOTIDE SEQUENCE [LARGE SCALE GENOMIC DNA]</scope>
    <source>
        <strain evidence="2 3">R7</strain>
    </source>
</reference>